<dbReference type="AlphaFoldDB" id="A0A2T7BEK2"/>
<dbReference type="OrthoDB" id="673149at2"/>
<accession>A0A2T7BEK2</accession>
<keyword evidence="3" id="KW-1185">Reference proteome</keyword>
<dbReference type="RefSeq" id="WP_108686552.1">
    <property type="nucleotide sequence ID" value="NZ_QCYK01000002.1"/>
</dbReference>
<reference evidence="2 3" key="1">
    <citation type="submission" date="2018-04" db="EMBL/GenBank/DDBJ databases">
        <title>Chitinophaga fuyangensis sp. nov., isolated from soil in a chemical factory.</title>
        <authorList>
            <person name="Chen K."/>
        </authorList>
    </citation>
    <scope>NUCLEOTIDE SEQUENCE [LARGE SCALE GENOMIC DNA]</scope>
    <source>
        <strain evidence="2 3">LY-1</strain>
    </source>
</reference>
<keyword evidence="1" id="KW-0732">Signal</keyword>
<protein>
    <recommendedName>
        <fullName evidence="4">DUF4352 domain-containing protein</fullName>
    </recommendedName>
</protein>
<dbReference type="EMBL" id="QCYK01000002">
    <property type="protein sequence ID" value="PUZ24711.1"/>
    <property type="molecule type" value="Genomic_DNA"/>
</dbReference>
<organism evidence="2 3">
    <name type="scientific">Chitinophaga parva</name>
    <dbReference type="NCBI Taxonomy" id="2169414"/>
    <lineage>
        <taxon>Bacteria</taxon>
        <taxon>Pseudomonadati</taxon>
        <taxon>Bacteroidota</taxon>
        <taxon>Chitinophagia</taxon>
        <taxon>Chitinophagales</taxon>
        <taxon>Chitinophagaceae</taxon>
        <taxon>Chitinophaga</taxon>
    </lineage>
</organism>
<gene>
    <name evidence="2" type="ORF">DCC81_10200</name>
</gene>
<comment type="caution">
    <text evidence="2">The sequence shown here is derived from an EMBL/GenBank/DDBJ whole genome shotgun (WGS) entry which is preliminary data.</text>
</comment>
<sequence length="166" mass="18604">MKNVILQTGIFFLLALGQTSMAQTNCDELKKENESLKKALQITTPVKTITSSKIDFNFIKCEGNAKEQTVEITLTLVDHDANRSFQFYRTKAIDIEANEYETSDVKVGSETSGNTIYTDTPIKAVIKFTKVLPSIKMLKLIPLSYFNGAPGNSVEIEFRDIAIVWK</sequence>
<feature type="signal peptide" evidence="1">
    <location>
        <begin position="1"/>
        <end position="22"/>
    </location>
</feature>
<feature type="chain" id="PRO_5015533223" description="DUF4352 domain-containing protein" evidence="1">
    <location>
        <begin position="23"/>
        <end position="166"/>
    </location>
</feature>
<evidence type="ECO:0000313" key="3">
    <source>
        <dbReference type="Proteomes" id="UP000244450"/>
    </source>
</evidence>
<evidence type="ECO:0000313" key="2">
    <source>
        <dbReference type="EMBL" id="PUZ24711.1"/>
    </source>
</evidence>
<name>A0A2T7BEK2_9BACT</name>
<dbReference type="Proteomes" id="UP000244450">
    <property type="component" value="Unassembled WGS sequence"/>
</dbReference>
<evidence type="ECO:0000256" key="1">
    <source>
        <dbReference type="SAM" id="SignalP"/>
    </source>
</evidence>
<evidence type="ECO:0008006" key="4">
    <source>
        <dbReference type="Google" id="ProtNLM"/>
    </source>
</evidence>
<proteinExistence type="predicted"/>